<evidence type="ECO:0000256" key="5">
    <source>
        <dbReference type="ARBA" id="ARBA00022679"/>
    </source>
</evidence>
<evidence type="ECO:0000256" key="2">
    <source>
        <dbReference type="ARBA" id="ARBA00011955"/>
    </source>
</evidence>
<dbReference type="Pfam" id="PF02424">
    <property type="entry name" value="ApbE"/>
    <property type="match status" value="1"/>
</dbReference>
<dbReference type="Gene3D" id="3.10.520.10">
    <property type="entry name" value="ApbE-like domains"/>
    <property type="match status" value="2"/>
</dbReference>
<dbReference type="EMBL" id="JACHVT010000001">
    <property type="protein sequence ID" value="MBB2985177.1"/>
    <property type="molecule type" value="Genomic_DNA"/>
</dbReference>
<dbReference type="GO" id="GO:0046872">
    <property type="term" value="F:metal ion binding"/>
    <property type="evidence" value="ECO:0007669"/>
    <property type="project" value="UniProtKB-KW"/>
</dbReference>
<proteinExistence type="predicted"/>
<keyword evidence="7" id="KW-0274">FAD</keyword>
<keyword evidence="11" id="KW-0449">Lipoprotein</keyword>
<dbReference type="InterPro" id="IPR024932">
    <property type="entry name" value="ApbE"/>
</dbReference>
<comment type="caution">
    <text evidence="11">The sequence shown here is derived from an EMBL/GenBank/DDBJ whole genome shotgun (WGS) entry which is preliminary data.</text>
</comment>
<comment type="cofactor">
    <cofactor evidence="1">
        <name>Mg(2+)</name>
        <dbReference type="ChEBI" id="CHEBI:18420"/>
    </cofactor>
</comment>
<evidence type="ECO:0000313" key="12">
    <source>
        <dbReference type="Proteomes" id="UP000590811"/>
    </source>
</evidence>
<dbReference type="RefSeq" id="WP_245963475.1">
    <property type="nucleotide sequence ID" value="NZ_JACHVT010000001.1"/>
</dbReference>
<keyword evidence="5" id="KW-0808">Transferase</keyword>
<dbReference type="GO" id="GO:0016740">
    <property type="term" value="F:transferase activity"/>
    <property type="evidence" value="ECO:0007669"/>
    <property type="project" value="UniProtKB-KW"/>
</dbReference>
<dbReference type="InterPro" id="IPR003374">
    <property type="entry name" value="ApbE-like_sf"/>
</dbReference>
<evidence type="ECO:0000256" key="1">
    <source>
        <dbReference type="ARBA" id="ARBA00001946"/>
    </source>
</evidence>
<evidence type="ECO:0000313" key="11">
    <source>
        <dbReference type="EMBL" id="MBB2985177.1"/>
    </source>
</evidence>
<evidence type="ECO:0000256" key="6">
    <source>
        <dbReference type="ARBA" id="ARBA00022723"/>
    </source>
</evidence>
<evidence type="ECO:0000256" key="10">
    <source>
        <dbReference type="ARBA" id="ARBA00048540"/>
    </source>
</evidence>
<dbReference type="PANTHER" id="PTHR30040">
    <property type="entry name" value="THIAMINE BIOSYNTHESIS LIPOPROTEIN APBE"/>
    <property type="match status" value="1"/>
</dbReference>
<gene>
    <name evidence="11" type="ORF">FHW14_000317</name>
</gene>
<keyword evidence="4" id="KW-0285">Flavoprotein</keyword>
<keyword evidence="8" id="KW-0460">Magnesium</keyword>
<evidence type="ECO:0000256" key="4">
    <source>
        <dbReference type="ARBA" id="ARBA00022630"/>
    </source>
</evidence>
<dbReference type="PANTHER" id="PTHR30040:SF2">
    <property type="entry name" value="FAD:PROTEIN FMN TRANSFERASE"/>
    <property type="match status" value="1"/>
</dbReference>
<reference evidence="11 12" key="1">
    <citation type="submission" date="2020-08" db="EMBL/GenBank/DDBJ databases">
        <title>Genomic Encyclopedia of Type Strains, Phase IV (KMG-V): Genome sequencing to study the core and pangenomes of soil and plant-associated prokaryotes.</title>
        <authorList>
            <person name="Whitman W."/>
        </authorList>
    </citation>
    <scope>NUCLEOTIDE SEQUENCE [LARGE SCALE GENOMIC DNA]</scope>
    <source>
        <strain evidence="11 12">B3ACCR2</strain>
    </source>
</reference>
<keyword evidence="6" id="KW-0479">Metal-binding</keyword>
<evidence type="ECO:0000256" key="8">
    <source>
        <dbReference type="ARBA" id="ARBA00022842"/>
    </source>
</evidence>
<organism evidence="11 12">
    <name type="scientific">Terracoccus luteus</name>
    <dbReference type="NCBI Taxonomy" id="53356"/>
    <lineage>
        <taxon>Bacteria</taxon>
        <taxon>Bacillati</taxon>
        <taxon>Actinomycetota</taxon>
        <taxon>Actinomycetes</taxon>
        <taxon>Micrococcales</taxon>
        <taxon>Intrasporangiaceae</taxon>
        <taxon>Terracoccus</taxon>
    </lineage>
</organism>
<accession>A0A839PNT3</accession>
<dbReference type="AlphaFoldDB" id="A0A839PNT3"/>
<sequence length="265" mass="28282">MSTTTRATRPAPSEPARRAWVEHVMGMPVSIHLRAADPGCDPGSRAATAAVAGAFQTFRELDAVFSTYRPDSQLMRLRREEVGLEACSSLLQQALAIGERAEIVTRRAFTTLLPTGEGDLAFDPTGLVKGWAVDLASEHLTTLPGLSWCINAGGDLRVGAHPDLPRTGAEAVRWRVGVEDPRDRTRMAETVTLVEGAVATSGTAARGAHLYDPTLGRAVDRPGSVTVVGPTLLWADIWATALFVGSATTHDAFSVEAPQYRSVNL</sequence>
<dbReference type="Proteomes" id="UP000590811">
    <property type="component" value="Unassembled WGS sequence"/>
</dbReference>
<evidence type="ECO:0000256" key="9">
    <source>
        <dbReference type="ARBA" id="ARBA00031306"/>
    </source>
</evidence>
<comment type="catalytic activity">
    <reaction evidence="10">
        <text>L-threonyl-[protein] + FAD = FMN-L-threonyl-[protein] + AMP + H(+)</text>
        <dbReference type="Rhea" id="RHEA:36847"/>
        <dbReference type="Rhea" id="RHEA-COMP:11060"/>
        <dbReference type="Rhea" id="RHEA-COMP:11061"/>
        <dbReference type="ChEBI" id="CHEBI:15378"/>
        <dbReference type="ChEBI" id="CHEBI:30013"/>
        <dbReference type="ChEBI" id="CHEBI:57692"/>
        <dbReference type="ChEBI" id="CHEBI:74257"/>
        <dbReference type="ChEBI" id="CHEBI:456215"/>
        <dbReference type="EC" id="2.7.1.180"/>
    </reaction>
</comment>
<evidence type="ECO:0000256" key="7">
    <source>
        <dbReference type="ARBA" id="ARBA00022827"/>
    </source>
</evidence>
<evidence type="ECO:0000256" key="3">
    <source>
        <dbReference type="ARBA" id="ARBA00016337"/>
    </source>
</evidence>
<dbReference type="SUPFAM" id="SSF143631">
    <property type="entry name" value="ApbE-like"/>
    <property type="match status" value="1"/>
</dbReference>
<protein>
    <recommendedName>
        <fullName evidence="3">FAD:protein FMN transferase</fullName>
        <ecNumber evidence="2">2.7.1.180</ecNumber>
    </recommendedName>
    <alternativeName>
        <fullName evidence="9">Flavin transferase</fullName>
    </alternativeName>
</protein>
<dbReference type="EC" id="2.7.1.180" evidence="2"/>
<name>A0A839PNT3_9MICO</name>